<dbReference type="PANTHER" id="PTHR38342">
    <property type="entry name" value="SLR5037 PROTEIN"/>
    <property type="match status" value="1"/>
</dbReference>
<dbReference type="AlphaFoldDB" id="A0A090CY11"/>
<protein>
    <recommendedName>
        <fullName evidence="1">DUF302 domain-containing protein</fullName>
    </recommendedName>
</protein>
<accession>A0A090CY11</accession>
<dbReference type="InterPro" id="IPR005180">
    <property type="entry name" value="DUF302"/>
</dbReference>
<dbReference type="InterPro" id="IPR035923">
    <property type="entry name" value="TT1751-like_sf"/>
</dbReference>
<sequence length="129" mass="14680">MNDSLIVYESPYSVLETTDRIKEVLKKKSIKLFTLIDHSVEAKDNGLDLNEEKLLIFGDPKVGTYLMQENPEIGLELPLKILIWGENGKTRIAHQNLNALKNRYNIVTHAKILENMSLGLPQLITHSLK</sequence>
<dbReference type="Proteomes" id="UP000031552">
    <property type="component" value="Unassembled WGS sequence"/>
</dbReference>
<dbReference type="OrthoDB" id="9797709at2"/>
<proteinExistence type="predicted"/>
<dbReference type="Gene3D" id="3.30.310.70">
    <property type="entry name" value="TT1751-like domain"/>
    <property type="match status" value="1"/>
</dbReference>
<reference evidence="2" key="1">
    <citation type="submission" date="2013-12" db="EMBL/GenBank/DDBJ databases">
        <authorList>
            <person name="Linke B."/>
        </authorList>
    </citation>
    <scope>NUCLEOTIDE SEQUENCE [LARGE SCALE GENOMIC DNA]</scope>
    <source>
        <strain evidence="2">CRIB-18</strain>
    </source>
</reference>
<dbReference type="eggNOG" id="COG3439">
    <property type="taxonomic scope" value="Bacteria"/>
</dbReference>
<evidence type="ECO:0000259" key="1">
    <source>
        <dbReference type="Pfam" id="PF03625"/>
    </source>
</evidence>
<dbReference type="EMBL" id="CCEJ010000001">
    <property type="protein sequence ID" value="CDR33187.1"/>
    <property type="molecule type" value="Genomic_DNA"/>
</dbReference>
<keyword evidence="3" id="KW-1185">Reference proteome</keyword>
<dbReference type="PANTHER" id="PTHR38342:SF2">
    <property type="entry name" value="INNER MEMBRANE OR EXPORTED"/>
    <property type="match status" value="1"/>
</dbReference>
<evidence type="ECO:0000313" key="3">
    <source>
        <dbReference type="Proteomes" id="UP000031552"/>
    </source>
</evidence>
<dbReference type="RefSeq" id="WP_053331678.1">
    <property type="nucleotide sequence ID" value="NZ_CCEJ010000001.1"/>
</dbReference>
<dbReference type="CDD" id="cd14797">
    <property type="entry name" value="DUF302"/>
    <property type="match status" value="1"/>
</dbReference>
<organism evidence="2 3">
    <name type="scientific">Candidatus Criblamydia sequanensis CRIB-18</name>
    <dbReference type="NCBI Taxonomy" id="1437425"/>
    <lineage>
        <taxon>Bacteria</taxon>
        <taxon>Pseudomonadati</taxon>
        <taxon>Chlamydiota</taxon>
        <taxon>Chlamydiia</taxon>
        <taxon>Parachlamydiales</taxon>
        <taxon>Candidatus Criblamydiaceae</taxon>
        <taxon>Candidatus Criblamydia</taxon>
    </lineage>
</organism>
<dbReference type="SUPFAM" id="SSF103247">
    <property type="entry name" value="TT1751-like"/>
    <property type="match status" value="1"/>
</dbReference>
<dbReference type="Pfam" id="PF03625">
    <property type="entry name" value="DUF302"/>
    <property type="match status" value="1"/>
</dbReference>
<name>A0A090CY11_9BACT</name>
<comment type="caution">
    <text evidence="2">The sequence shown here is derived from an EMBL/GenBank/DDBJ whole genome shotgun (WGS) entry which is preliminary data.</text>
</comment>
<gene>
    <name evidence="2" type="ORF">CSEC_0348</name>
</gene>
<dbReference type="STRING" id="1437425.CSEC_0348"/>
<feature type="domain" description="DUF302" evidence="1">
    <location>
        <begin position="36"/>
        <end position="96"/>
    </location>
</feature>
<reference evidence="2" key="2">
    <citation type="submission" date="2014-09" db="EMBL/GenBank/DDBJ databases">
        <title>Criblamydia sequanensis harbors a mega-plasmid encoding arsenite resistance.</title>
        <authorList>
            <person name="Bertelli C."/>
            <person name="Goesmann A."/>
            <person name="Greub G."/>
        </authorList>
    </citation>
    <scope>NUCLEOTIDE SEQUENCE [LARGE SCALE GENOMIC DNA]</scope>
    <source>
        <strain evidence="2">CRIB-18</strain>
    </source>
</reference>
<evidence type="ECO:0000313" key="2">
    <source>
        <dbReference type="EMBL" id="CDR33187.1"/>
    </source>
</evidence>